<evidence type="ECO:0000259" key="6">
    <source>
        <dbReference type="Pfam" id="PF02910"/>
    </source>
</evidence>
<dbReference type="PANTHER" id="PTHR42716:SF2">
    <property type="entry name" value="L-ASPARTATE OXIDASE, CHLOROPLASTIC"/>
    <property type="match status" value="1"/>
</dbReference>
<comment type="cofactor">
    <cofactor evidence="1">
        <name>FAD</name>
        <dbReference type="ChEBI" id="CHEBI:57692"/>
    </cofactor>
</comment>
<dbReference type="Proteomes" id="UP000593564">
    <property type="component" value="Unassembled WGS sequence"/>
</dbReference>
<dbReference type="EMBL" id="JACBKZ010000012">
    <property type="protein sequence ID" value="KAF5936611.1"/>
    <property type="molecule type" value="Genomic_DNA"/>
</dbReference>
<dbReference type="SUPFAM" id="SSF51905">
    <property type="entry name" value="FAD/NAD(P)-binding domain"/>
    <property type="match status" value="1"/>
</dbReference>
<dbReference type="SUPFAM" id="SSF46977">
    <property type="entry name" value="Succinate dehydrogenase/fumarate reductase flavoprotein C-terminal domain"/>
    <property type="match status" value="1"/>
</dbReference>
<evidence type="ECO:0000256" key="2">
    <source>
        <dbReference type="ARBA" id="ARBA00022630"/>
    </source>
</evidence>
<evidence type="ECO:0000313" key="8">
    <source>
        <dbReference type="Proteomes" id="UP000593564"/>
    </source>
</evidence>
<keyword evidence="8" id="KW-1185">Reference proteome</keyword>
<evidence type="ECO:0000259" key="5">
    <source>
        <dbReference type="Pfam" id="PF00890"/>
    </source>
</evidence>
<comment type="caution">
    <text evidence="7">The sequence shown here is derived from an EMBL/GenBank/DDBJ whole genome shotgun (WGS) entry which is preliminary data.</text>
</comment>
<proteinExistence type="predicted"/>
<dbReference type="Pfam" id="PF00890">
    <property type="entry name" value="FAD_binding_2"/>
    <property type="match status" value="1"/>
</dbReference>
<dbReference type="InterPro" id="IPR003953">
    <property type="entry name" value="FAD-dep_OxRdtase_2_FAD-bd"/>
</dbReference>
<name>A0A7J7G9K4_CAMSI</name>
<evidence type="ECO:0000256" key="3">
    <source>
        <dbReference type="ARBA" id="ARBA00022827"/>
    </source>
</evidence>
<dbReference type="InterPro" id="IPR037099">
    <property type="entry name" value="Fum_R/Succ_DH_flav-like_C_sf"/>
</dbReference>
<accession>A0A7J7G9K4</accession>
<evidence type="ECO:0000256" key="1">
    <source>
        <dbReference type="ARBA" id="ARBA00001974"/>
    </source>
</evidence>
<keyword evidence="2" id="KW-0285">Flavoprotein</keyword>
<dbReference type="InterPro" id="IPR015939">
    <property type="entry name" value="Fum_Rdtase/Succ_DH_flav-like_C"/>
</dbReference>
<dbReference type="GO" id="GO:0008734">
    <property type="term" value="F:L-aspartate oxidase activity"/>
    <property type="evidence" value="ECO:0007669"/>
    <property type="project" value="InterPro"/>
</dbReference>
<dbReference type="AlphaFoldDB" id="A0A7J7G9K4"/>
<dbReference type="Pfam" id="PF02910">
    <property type="entry name" value="Succ_DH_flav_C"/>
    <property type="match status" value="1"/>
</dbReference>
<dbReference type="InterPro" id="IPR005288">
    <property type="entry name" value="NadB"/>
</dbReference>
<evidence type="ECO:0008006" key="9">
    <source>
        <dbReference type="Google" id="ProtNLM"/>
    </source>
</evidence>
<dbReference type="Gene3D" id="3.50.50.60">
    <property type="entry name" value="FAD/NAD(P)-binding domain"/>
    <property type="match status" value="1"/>
</dbReference>
<protein>
    <recommendedName>
        <fullName evidence="9">L-aspartate oxidase</fullName>
    </recommendedName>
</protein>
<keyword evidence="4" id="KW-0560">Oxidoreductase</keyword>
<reference evidence="7 8" key="2">
    <citation type="submission" date="2020-07" db="EMBL/GenBank/DDBJ databases">
        <title>Genome assembly of wild tea tree DASZ reveals pedigree and selection history of tea varieties.</title>
        <authorList>
            <person name="Zhang W."/>
        </authorList>
    </citation>
    <scope>NUCLEOTIDE SEQUENCE [LARGE SCALE GENOMIC DNA]</scope>
    <source>
        <strain evidence="8">cv. G240</strain>
        <tissue evidence="7">Leaf</tissue>
    </source>
</reference>
<dbReference type="PANTHER" id="PTHR42716">
    <property type="entry name" value="L-ASPARTATE OXIDASE"/>
    <property type="match status" value="1"/>
</dbReference>
<organism evidence="7 8">
    <name type="scientific">Camellia sinensis</name>
    <name type="common">Tea plant</name>
    <name type="synonym">Thea sinensis</name>
    <dbReference type="NCBI Taxonomy" id="4442"/>
    <lineage>
        <taxon>Eukaryota</taxon>
        <taxon>Viridiplantae</taxon>
        <taxon>Streptophyta</taxon>
        <taxon>Embryophyta</taxon>
        <taxon>Tracheophyta</taxon>
        <taxon>Spermatophyta</taxon>
        <taxon>Magnoliopsida</taxon>
        <taxon>eudicotyledons</taxon>
        <taxon>Gunneridae</taxon>
        <taxon>Pentapetalae</taxon>
        <taxon>asterids</taxon>
        <taxon>Ericales</taxon>
        <taxon>Theaceae</taxon>
        <taxon>Camellia</taxon>
    </lineage>
</organism>
<feature type="domain" description="FAD-dependent oxidoreductase 2 FAD-binding" evidence="5">
    <location>
        <begin position="1"/>
        <end position="40"/>
    </location>
</feature>
<dbReference type="Gene3D" id="1.20.58.100">
    <property type="entry name" value="Fumarate reductase/succinate dehydrogenase flavoprotein-like, C-terminal domain"/>
    <property type="match status" value="1"/>
</dbReference>
<dbReference type="GO" id="GO:0009435">
    <property type="term" value="P:NAD+ biosynthetic process"/>
    <property type="evidence" value="ECO:0007669"/>
    <property type="project" value="InterPro"/>
</dbReference>
<keyword evidence="3" id="KW-0274">FAD</keyword>
<evidence type="ECO:0000313" key="7">
    <source>
        <dbReference type="EMBL" id="KAF5936611.1"/>
    </source>
</evidence>
<evidence type="ECO:0000256" key="4">
    <source>
        <dbReference type="ARBA" id="ARBA00023002"/>
    </source>
</evidence>
<sequence>MCGGVHAGVQGETKVHGLYVAGEVACTGLHGANQLASNSLLEALPSIDHMKSSKIDHSALDWWDRPVVPMLLGRDNCEENEEGEEGVATNYVAIHWHCSINNEAKNCRVEDWGVGVNEFRNPNYIEACEMRNLFCCAKLVVNSALARHESCGLHYMTKFPQR</sequence>
<reference evidence="8" key="1">
    <citation type="journal article" date="2020" name="Nat. Commun.">
        <title>Genome assembly of wild tea tree DASZ reveals pedigree and selection history of tea varieties.</title>
        <authorList>
            <person name="Zhang W."/>
            <person name="Zhang Y."/>
            <person name="Qiu H."/>
            <person name="Guo Y."/>
            <person name="Wan H."/>
            <person name="Zhang X."/>
            <person name="Scossa F."/>
            <person name="Alseekh S."/>
            <person name="Zhang Q."/>
            <person name="Wang P."/>
            <person name="Xu L."/>
            <person name="Schmidt M.H."/>
            <person name="Jia X."/>
            <person name="Li D."/>
            <person name="Zhu A."/>
            <person name="Guo F."/>
            <person name="Chen W."/>
            <person name="Ni D."/>
            <person name="Usadel B."/>
            <person name="Fernie A.R."/>
            <person name="Wen W."/>
        </authorList>
    </citation>
    <scope>NUCLEOTIDE SEQUENCE [LARGE SCALE GENOMIC DNA]</scope>
    <source>
        <strain evidence="8">cv. G240</strain>
    </source>
</reference>
<feature type="domain" description="Fumarate reductase/succinate dehydrogenase flavoprotein-like C-terminal" evidence="6">
    <location>
        <begin position="102"/>
        <end position="162"/>
    </location>
</feature>
<dbReference type="InterPro" id="IPR036188">
    <property type="entry name" value="FAD/NAD-bd_sf"/>
</dbReference>
<gene>
    <name evidence="7" type="ORF">HYC85_024117</name>
</gene>